<evidence type="ECO:0000256" key="2">
    <source>
        <dbReference type="ARBA" id="ARBA00023235"/>
    </source>
</evidence>
<dbReference type="CDD" id="cd05637">
    <property type="entry name" value="SIS_PGI_PMI_2"/>
    <property type="match status" value="1"/>
</dbReference>
<dbReference type="Proteomes" id="UP000053577">
    <property type="component" value="Unassembled WGS sequence"/>
</dbReference>
<dbReference type="OrthoDB" id="9771734at2"/>
<dbReference type="PATRIC" id="fig|61435.5.peg.310"/>
<dbReference type="InterPro" id="IPR046348">
    <property type="entry name" value="SIS_dom_sf"/>
</dbReference>
<accession>A0A0V8M4M2</accession>
<gene>
    <name evidence="4" type="ORF">DA01_01525</name>
</gene>
<dbReference type="InterPro" id="IPR001347">
    <property type="entry name" value="SIS_dom"/>
</dbReference>
<evidence type="ECO:0000256" key="1">
    <source>
        <dbReference type="ARBA" id="ARBA00010523"/>
    </source>
</evidence>
<reference evidence="4 5" key="1">
    <citation type="journal article" date="2015" name="Sci. Rep.">
        <title>A comparative genomics and reductive dehalogenase gene transcription study of two chloroethene-respiring bacteria, Dehalococcoides mccartyi strains MB and 11a.</title>
        <authorList>
            <person name="Low A."/>
            <person name="Shen Z."/>
            <person name="Cheng D."/>
            <person name="Rogers M.J."/>
            <person name="Lee P.K."/>
            <person name="He J."/>
        </authorList>
    </citation>
    <scope>NUCLEOTIDE SEQUENCE [LARGE SCALE GENOMIC DNA]</scope>
    <source>
        <strain evidence="4 5">MB</strain>
    </source>
</reference>
<dbReference type="RefSeq" id="WP_058292254.1">
    <property type="nucleotide sequence ID" value="NZ_JGYD01000010.1"/>
</dbReference>
<dbReference type="AlphaFoldDB" id="A0A0V8M4M2"/>
<dbReference type="Pfam" id="PF10432">
    <property type="entry name" value="bact-PGI_C"/>
    <property type="match status" value="1"/>
</dbReference>
<dbReference type="GO" id="GO:1901135">
    <property type="term" value="P:carbohydrate derivative metabolic process"/>
    <property type="evidence" value="ECO:0007669"/>
    <property type="project" value="InterPro"/>
</dbReference>
<dbReference type="Pfam" id="PF01380">
    <property type="entry name" value="SIS"/>
    <property type="match status" value="1"/>
</dbReference>
<comment type="similarity">
    <text evidence="1">Belongs to the PGI/PMI family.</text>
</comment>
<dbReference type="NCBIfam" id="TIGR02128">
    <property type="entry name" value="G6PI_arch"/>
    <property type="match status" value="1"/>
</dbReference>
<dbReference type="InterPro" id="IPR019490">
    <property type="entry name" value="Glu6P/Mann6P_isomerase_C"/>
</dbReference>
<dbReference type="PROSITE" id="PS51464">
    <property type="entry name" value="SIS"/>
    <property type="match status" value="1"/>
</dbReference>
<comment type="caution">
    <text evidence="4">The sequence shown here is derived from an EMBL/GenBank/DDBJ whole genome shotgun (WGS) entry which is preliminary data.</text>
</comment>
<dbReference type="SUPFAM" id="SSF53697">
    <property type="entry name" value="SIS domain"/>
    <property type="match status" value="1"/>
</dbReference>
<dbReference type="NCBIfam" id="NF006424">
    <property type="entry name" value="PRK08674.1-3"/>
    <property type="match status" value="1"/>
</dbReference>
<name>A0A0V8M4M2_9CHLR</name>
<evidence type="ECO:0000313" key="4">
    <source>
        <dbReference type="EMBL" id="KSV18682.1"/>
    </source>
</evidence>
<dbReference type="CDD" id="cd05017">
    <property type="entry name" value="SIS_PGI_PMI_1"/>
    <property type="match status" value="1"/>
</dbReference>
<keyword evidence="2" id="KW-0413">Isomerase</keyword>
<dbReference type="GO" id="GO:0097367">
    <property type="term" value="F:carbohydrate derivative binding"/>
    <property type="evidence" value="ECO:0007669"/>
    <property type="project" value="InterPro"/>
</dbReference>
<protein>
    <submittedName>
        <fullName evidence="4">Phosphate starvation-inducible protein PsiE</fullName>
    </submittedName>
</protein>
<proteinExistence type="inferred from homology"/>
<dbReference type="EMBL" id="JGYD01000010">
    <property type="protein sequence ID" value="KSV18682.1"/>
    <property type="molecule type" value="Genomic_DNA"/>
</dbReference>
<sequence length="355" mass="39413">MDIRNLDDLNIYTKLDPNHMLDELRRMPSLCKQAWETAEALNLPEDYRTVKQVVILGMGTSGVAAQLAERIVRDECKIPIYLHQDYLLPAYVSADTLVIASSSSGSTEEVVSCFNQAASRQAKLLVLTTGGELKEMAAGHNIPGLVYDYTYRPSTAIAYGVLPVLSILHKLGFIPNKAAEVSESLIVLSQIAERLSEKYQTSNNPAKQLADKLEGRAVMAFGSGVTFPAARRFKTQLNENAKCFAFAEEIPEMNHNSVVGYQLPQNSGRYWAAVMFKTTFLSKRIHQRMKITTDILHQAKIPVFSIDGYGFSPLCQALSLILQGDFVSLYLAFLNGVDPYPIDAVDYFKQELAES</sequence>
<dbReference type="GO" id="GO:0004347">
    <property type="term" value="F:glucose-6-phosphate isomerase activity"/>
    <property type="evidence" value="ECO:0007669"/>
    <property type="project" value="InterPro"/>
</dbReference>
<dbReference type="InterPro" id="IPR035484">
    <property type="entry name" value="SIS_PGI/PMI_1"/>
</dbReference>
<evidence type="ECO:0000259" key="3">
    <source>
        <dbReference type="PROSITE" id="PS51464"/>
    </source>
</evidence>
<organism evidence="4 5">
    <name type="scientific">Dehalococcoides mccartyi</name>
    <dbReference type="NCBI Taxonomy" id="61435"/>
    <lineage>
        <taxon>Bacteria</taxon>
        <taxon>Bacillati</taxon>
        <taxon>Chloroflexota</taxon>
        <taxon>Dehalococcoidia</taxon>
        <taxon>Dehalococcoidales</taxon>
        <taxon>Dehalococcoidaceae</taxon>
        <taxon>Dehalococcoides</taxon>
    </lineage>
</organism>
<feature type="domain" description="SIS" evidence="3">
    <location>
        <begin position="43"/>
        <end position="173"/>
    </location>
</feature>
<dbReference type="GO" id="GO:0004476">
    <property type="term" value="F:mannose-6-phosphate isomerase activity"/>
    <property type="evidence" value="ECO:0007669"/>
    <property type="project" value="InterPro"/>
</dbReference>
<dbReference type="GO" id="GO:0005975">
    <property type="term" value="P:carbohydrate metabolic process"/>
    <property type="evidence" value="ECO:0007669"/>
    <property type="project" value="InterPro"/>
</dbReference>
<evidence type="ECO:0000313" key="5">
    <source>
        <dbReference type="Proteomes" id="UP000053577"/>
    </source>
</evidence>
<dbReference type="Gene3D" id="3.40.50.10490">
    <property type="entry name" value="Glucose-6-phosphate isomerase like protein, domain 1"/>
    <property type="match status" value="2"/>
</dbReference>